<name>A0ABQ6YU88_9NOCA</name>
<keyword evidence="1" id="KW-0472">Membrane</keyword>
<gene>
    <name evidence="2" type="ORF">FNL39_101812</name>
</gene>
<proteinExistence type="predicted"/>
<dbReference type="Proteomes" id="UP000798951">
    <property type="component" value="Unassembled WGS sequence"/>
</dbReference>
<protein>
    <submittedName>
        <fullName evidence="2">Uncharacterized protein</fullName>
    </submittedName>
</protein>
<evidence type="ECO:0000313" key="3">
    <source>
        <dbReference type="Proteomes" id="UP000798951"/>
    </source>
</evidence>
<feature type="transmembrane region" description="Helical" evidence="1">
    <location>
        <begin position="12"/>
        <end position="38"/>
    </location>
</feature>
<feature type="transmembrane region" description="Helical" evidence="1">
    <location>
        <begin position="44"/>
        <end position="72"/>
    </location>
</feature>
<dbReference type="EMBL" id="VMSD01000001">
    <property type="protein sequence ID" value="KAF0849374.1"/>
    <property type="molecule type" value="Genomic_DNA"/>
</dbReference>
<evidence type="ECO:0000313" key="2">
    <source>
        <dbReference type="EMBL" id="KAF0849374.1"/>
    </source>
</evidence>
<keyword evidence="1" id="KW-0812">Transmembrane</keyword>
<feature type="transmembrane region" description="Helical" evidence="1">
    <location>
        <begin position="121"/>
        <end position="148"/>
    </location>
</feature>
<reference evidence="2 3" key="1">
    <citation type="submission" date="2019-07" db="EMBL/GenBank/DDBJ databases">
        <title>Genomic Encyclopedia of Type Strains, Phase IV (KMG-IV): sequencing the most valuable type-strain genomes for metagenomic binning, comparative biology and taxonomic classification.</title>
        <authorList>
            <person name="Goeker M."/>
        </authorList>
    </citation>
    <scope>NUCLEOTIDE SEQUENCE [LARGE SCALE GENOMIC DNA]</scope>
    <source>
        <strain evidence="2 3">DSM 44831</strain>
    </source>
</reference>
<sequence>MRSSIMRKARMWAAATAASPIVFPLLVSVAAAVVAMVAGPGADVAWYLVFTLILGMATFVPGLCATLLGLALLPRRSGIVVTVVGLLLVMGASGLMAVGIFDDALSSLDGSPRLIPKLSVQGAIAASLPYAAVVIVGLYAIFVAVAAARATGSQPLVSRTSATFPAAE</sequence>
<comment type="caution">
    <text evidence="2">The sequence shown here is derived from an EMBL/GenBank/DDBJ whole genome shotgun (WGS) entry which is preliminary data.</text>
</comment>
<accession>A0ABQ6YU88</accession>
<keyword evidence="3" id="KW-1185">Reference proteome</keyword>
<evidence type="ECO:0000256" key="1">
    <source>
        <dbReference type="SAM" id="Phobius"/>
    </source>
</evidence>
<feature type="transmembrane region" description="Helical" evidence="1">
    <location>
        <begin position="79"/>
        <end position="101"/>
    </location>
</feature>
<keyword evidence="1" id="KW-1133">Transmembrane helix</keyword>
<organism evidence="2 3">
    <name type="scientific">Nocardia caishijiensis</name>
    <dbReference type="NCBI Taxonomy" id="184756"/>
    <lineage>
        <taxon>Bacteria</taxon>
        <taxon>Bacillati</taxon>
        <taxon>Actinomycetota</taxon>
        <taxon>Actinomycetes</taxon>
        <taxon>Mycobacteriales</taxon>
        <taxon>Nocardiaceae</taxon>
        <taxon>Nocardia</taxon>
    </lineage>
</organism>